<keyword evidence="2" id="KW-1185">Reference proteome</keyword>
<evidence type="ECO:0000313" key="1">
    <source>
        <dbReference type="EMBL" id="KAA9005018.1"/>
    </source>
</evidence>
<dbReference type="Proteomes" id="UP000367750">
    <property type="component" value="Unassembled WGS sequence"/>
</dbReference>
<dbReference type="Pfam" id="PF10924">
    <property type="entry name" value="DUF2711"/>
    <property type="match status" value="1"/>
</dbReference>
<dbReference type="RefSeq" id="WP_150457916.1">
    <property type="nucleotide sequence ID" value="NZ_VYKK01000011.1"/>
</dbReference>
<name>A0A5J5GAF9_9BACL</name>
<dbReference type="AlphaFoldDB" id="A0A5J5GAF9"/>
<sequence length="219" mass="25163">MNYIWFSYEKPILDQLPHPFTEAAILLNPFIQMPVGWTDSKARSEYDHVYPDLEESIQLGRPKPWKEVMQDTGIQSYEELVMALKTSISALKKEFSRPDLAALLNNNLHKDLYYPREDKISEFLISDILDVFSSSGADTIIYSDPILDQDGTLLINNVTAKEICELAPTEIILTDEGMQFAFLSVYDSFITVLLSKEKKLKEVIDKKKWEAVICKPKTY</sequence>
<dbReference type="EMBL" id="VYKK01000011">
    <property type="protein sequence ID" value="KAA9005018.1"/>
    <property type="molecule type" value="Genomic_DNA"/>
</dbReference>
<evidence type="ECO:0000313" key="2">
    <source>
        <dbReference type="Proteomes" id="UP000367750"/>
    </source>
</evidence>
<accession>A0A5J5GAF9</accession>
<protein>
    <submittedName>
        <fullName evidence="1">DUF2711 family protein</fullName>
    </submittedName>
</protein>
<gene>
    <name evidence="1" type="ORF">F4V43_08985</name>
</gene>
<reference evidence="1 2" key="1">
    <citation type="submission" date="2019-09" db="EMBL/GenBank/DDBJ databases">
        <title>Bacillus ochoae sp. nov., Paenibacillus whitsoniae sp. nov., Paenibacillus spiritus sp. nov. Isolated from the Mars Exploration Rover during spacecraft assembly.</title>
        <authorList>
            <person name="Seuylemezian A."/>
            <person name="Vaishampayan P."/>
        </authorList>
    </citation>
    <scope>NUCLEOTIDE SEQUENCE [LARGE SCALE GENOMIC DNA]</scope>
    <source>
        <strain evidence="1 2">MER_111</strain>
    </source>
</reference>
<organism evidence="1 2">
    <name type="scientific">Paenibacillus spiritus</name>
    <dbReference type="NCBI Taxonomy" id="2496557"/>
    <lineage>
        <taxon>Bacteria</taxon>
        <taxon>Bacillati</taxon>
        <taxon>Bacillota</taxon>
        <taxon>Bacilli</taxon>
        <taxon>Bacillales</taxon>
        <taxon>Paenibacillaceae</taxon>
        <taxon>Paenibacillus</taxon>
    </lineage>
</organism>
<comment type="caution">
    <text evidence="1">The sequence shown here is derived from an EMBL/GenBank/DDBJ whole genome shotgun (WGS) entry which is preliminary data.</text>
</comment>
<proteinExistence type="predicted"/>
<dbReference type="InterPro" id="IPR024250">
    <property type="entry name" value="DUF2711"/>
</dbReference>
<dbReference type="OrthoDB" id="2924040at2"/>